<dbReference type="InterPro" id="IPR028350">
    <property type="entry name" value="DNAC/IstB-like"/>
</dbReference>
<keyword evidence="6" id="KW-1185">Reference proteome</keyword>
<dbReference type="GO" id="GO:0005524">
    <property type="term" value="F:ATP binding"/>
    <property type="evidence" value="ECO:0007669"/>
    <property type="project" value="UniProtKB-KW"/>
</dbReference>
<dbReference type="SMART" id="SM00382">
    <property type="entry name" value="AAA"/>
    <property type="match status" value="1"/>
</dbReference>
<feature type="domain" description="AAA+ ATPase" evidence="4">
    <location>
        <begin position="99"/>
        <end position="232"/>
    </location>
</feature>
<evidence type="ECO:0000256" key="3">
    <source>
        <dbReference type="ARBA" id="ARBA00022840"/>
    </source>
</evidence>
<evidence type="ECO:0000313" key="6">
    <source>
        <dbReference type="Proteomes" id="UP000001817"/>
    </source>
</evidence>
<protein>
    <recommendedName>
        <fullName evidence="4">AAA+ ATPase domain-containing protein</fullName>
    </recommendedName>
</protein>
<dbReference type="PANTHER" id="PTHR30050">
    <property type="entry name" value="CHROMOSOMAL REPLICATION INITIATOR PROTEIN DNAA"/>
    <property type="match status" value="1"/>
</dbReference>
<evidence type="ECO:0000256" key="2">
    <source>
        <dbReference type="ARBA" id="ARBA00022741"/>
    </source>
</evidence>
<dbReference type="Pfam" id="PF01695">
    <property type="entry name" value="IstB_IS21"/>
    <property type="match status" value="1"/>
</dbReference>
<dbReference type="AlphaFoldDB" id="Q144I9"/>
<keyword evidence="2" id="KW-0547">Nucleotide-binding</keyword>
<dbReference type="SUPFAM" id="SSF52540">
    <property type="entry name" value="P-loop containing nucleoside triphosphate hydrolases"/>
    <property type="match status" value="1"/>
</dbReference>
<gene>
    <name evidence="5" type="ORF">Bxe_A3739</name>
</gene>
<comment type="similarity">
    <text evidence="1">Belongs to the IS21/IS1162 putative ATP-binding protein family.</text>
</comment>
<dbReference type="InterPro" id="IPR003593">
    <property type="entry name" value="AAA+_ATPase"/>
</dbReference>
<dbReference type="InterPro" id="IPR002611">
    <property type="entry name" value="IstB_ATP-bd"/>
</dbReference>
<dbReference type="Gene3D" id="3.40.50.300">
    <property type="entry name" value="P-loop containing nucleotide triphosphate hydrolases"/>
    <property type="match status" value="1"/>
</dbReference>
<dbReference type="STRING" id="266265.Bxe_A3739"/>
<reference evidence="5 6" key="1">
    <citation type="journal article" date="2006" name="Proc. Natl. Acad. Sci. U.S.A.">
        <title>Burkholderia xenovorans LB400 harbors a multi-replicon, 9.73-Mbp genome shaped for versatility.</title>
        <authorList>
            <person name="Chain P.S."/>
            <person name="Denef V.J."/>
            <person name="Konstantinidis K.T."/>
            <person name="Vergez L.M."/>
            <person name="Agullo L."/>
            <person name="Reyes V.L."/>
            <person name="Hauser L."/>
            <person name="Cordova M."/>
            <person name="Gomez L."/>
            <person name="Gonzalez M."/>
            <person name="Land M."/>
            <person name="Lao V."/>
            <person name="Larimer F."/>
            <person name="LiPuma J.J."/>
            <person name="Mahenthiralingam E."/>
            <person name="Malfatti S.A."/>
            <person name="Marx C.J."/>
            <person name="Parnell J.J."/>
            <person name="Ramette A."/>
            <person name="Richardson P."/>
            <person name="Seeger M."/>
            <person name="Smith D."/>
            <person name="Spilker T."/>
            <person name="Sul W.J."/>
            <person name="Tsoi T.V."/>
            <person name="Ulrich L.E."/>
            <person name="Zhulin I.B."/>
            <person name="Tiedje J.M."/>
        </authorList>
    </citation>
    <scope>NUCLEOTIDE SEQUENCE [LARGE SCALE GENOMIC DNA]</scope>
    <source>
        <strain evidence="5 6">LB400</strain>
    </source>
</reference>
<keyword evidence="3" id="KW-0067">ATP-binding</keyword>
<dbReference type="EMBL" id="CP000270">
    <property type="protein sequence ID" value="ABE29250.1"/>
    <property type="molecule type" value="Genomic_DNA"/>
</dbReference>
<dbReference type="GO" id="GO:0006260">
    <property type="term" value="P:DNA replication"/>
    <property type="evidence" value="ECO:0007669"/>
    <property type="project" value="TreeGrafter"/>
</dbReference>
<dbReference type="KEGG" id="bxe:Bxe_A3739"/>
<dbReference type="KEGG" id="bxb:DR64_1426"/>
<dbReference type="InterPro" id="IPR027417">
    <property type="entry name" value="P-loop_NTPase"/>
</dbReference>
<dbReference type="PATRIC" id="fig|266265.5.peg.738"/>
<name>Q144I9_PARXL</name>
<evidence type="ECO:0000313" key="5">
    <source>
        <dbReference type="EMBL" id="ABE29250.1"/>
    </source>
</evidence>
<dbReference type="PIRSF" id="PIRSF003073">
    <property type="entry name" value="DNAC_TnpB_IstB"/>
    <property type="match status" value="1"/>
</dbReference>
<evidence type="ECO:0000256" key="1">
    <source>
        <dbReference type="ARBA" id="ARBA00008059"/>
    </source>
</evidence>
<dbReference type="Proteomes" id="UP000001817">
    <property type="component" value="Chromosome 1"/>
</dbReference>
<dbReference type="InterPro" id="IPR047661">
    <property type="entry name" value="IstB"/>
</dbReference>
<evidence type="ECO:0000259" key="4">
    <source>
        <dbReference type="SMART" id="SM00382"/>
    </source>
</evidence>
<accession>Q144I9</accession>
<dbReference type="OrthoDB" id="8150723at2"/>
<dbReference type="PANTHER" id="PTHR30050:SF4">
    <property type="entry name" value="ATP-BINDING PROTEIN RV3427C IN INSERTION SEQUENCE-RELATED"/>
    <property type="match status" value="1"/>
</dbReference>
<dbReference type="eggNOG" id="COG1484">
    <property type="taxonomic scope" value="Bacteria"/>
</dbReference>
<dbReference type="RefSeq" id="WP_011487046.1">
    <property type="nucleotide sequence ID" value="NC_007951.1"/>
</dbReference>
<sequence length="256" mass="28841">MLKHPTIDKLHALRLSGMASALTQQQNNPDIEALGFEERLGLLVEREASERESRQTSSRLRRAKLKFSEAVAEDIDYRTPRGLDRALMSRLLTGDWIREKHNTLIIGATGLGKTWLGCALANQACRLGYTVAYLKMPRLAEELAIAHGSGRYARALAQWAKTDVLLMDDFAMAPMPDSARRDLLEILDDRHGRRSTIATSQIPVDNWHGALGDPTLADAILDRLVHNTYRINMNGESMRKLKISLTENRKREIFPT</sequence>
<dbReference type="CDD" id="cd00009">
    <property type="entry name" value="AAA"/>
    <property type="match status" value="1"/>
</dbReference>
<proteinExistence type="inferred from homology"/>
<organism evidence="5 6">
    <name type="scientific">Paraburkholderia xenovorans (strain LB400)</name>
    <dbReference type="NCBI Taxonomy" id="266265"/>
    <lineage>
        <taxon>Bacteria</taxon>
        <taxon>Pseudomonadati</taxon>
        <taxon>Pseudomonadota</taxon>
        <taxon>Betaproteobacteria</taxon>
        <taxon>Burkholderiales</taxon>
        <taxon>Burkholderiaceae</taxon>
        <taxon>Paraburkholderia</taxon>
    </lineage>
</organism>
<dbReference type="NCBIfam" id="NF038214">
    <property type="entry name" value="IS21_help_AAA"/>
    <property type="match status" value="1"/>
</dbReference>